<feature type="compositionally biased region" description="Polar residues" evidence="9">
    <location>
        <begin position="185"/>
        <end position="194"/>
    </location>
</feature>
<evidence type="ECO:0000256" key="6">
    <source>
        <dbReference type="ARBA" id="ARBA00022786"/>
    </source>
</evidence>
<dbReference type="GO" id="GO:0061630">
    <property type="term" value="F:ubiquitin protein ligase activity"/>
    <property type="evidence" value="ECO:0007669"/>
    <property type="project" value="UniProtKB-EC"/>
</dbReference>
<evidence type="ECO:0000259" key="10">
    <source>
        <dbReference type="PROSITE" id="PS50089"/>
    </source>
</evidence>
<dbReference type="EMBL" id="CABITT030000008">
    <property type="protein sequence ID" value="VVB13972.1"/>
    <property type="molecule type" value="Genomic_DNA"/>
</dbReference>
<feature type="compositionally biased region" description="Polar residues" evidence="9">
    <location>
        <begin position="137"/>
        <end position="148"/>
    </location>
</feature>
<sequence length="528" mass="57139">MDGCTGKRSIDRMVVLRKAGGPVLRENMNKKDEKNAPFCSRVGCSAKVSSTKGTRIGSTDNNTKIARPPIWFASNGKEIVGSSSQTPGGFRYLRKPAKATERRQTSSNLDTDSSETSSSHDNPATAETTLPRRKPNRSTINVHSQSAVSGEGFMKRVGSSSRGTSKSSHQKSDSGTQDALVGPSVSLSSGNSGHTVRGGLSRHGLRNLSCNSVSNVLPTNSSSTKKISVTKLKNTDGEGSSSSKANKTSGSVLKGRNQSSSHGNGITVSDNRRNRIVPTIRDNSVVSSSGRRSGCFGRSGRLESVASPATSLQTPHPATPTDSNPSRSFSPSNRYSRPNSSTGRLRSMMPGSPSEADPSRPLVNLDGLSRYNMNGIAEVLLALERIEHDQELTFEQLASLETNLFSSGMIRFYDQHRDMRLDIDNMSYEELLALGDKMGTVSTALSEEALSRSLEKSIYQQTDETGSISLNKDDDIKCSICQEEYVDGDEVGTMQCQHMYHVSCVQQWLRMKNWCPICKTSAEEGKSI</sequence>
<accession>A0A565CK64</accession>
<dbReference type="Proteomes" id="UP000489600">
    <property type="component" value="Unassembled WGS sequence"/>
</dbReference>
<keyword evidence="7" id="KW-0862">Zinc</keyword>
<evidence type="ECO:0000256" key="9">
    <source>
        <dbReference type="SAM" id="MobiDB-lite"/>
    </source>
</evidence>
<dbReference type="Gene3D" id="3.30.40.10">
    <property type="entry name" value="Zinc/RING finger domain, C3HC4 (zinc finger)"/>
    <property type="match status" value="1"/>
</dbReference>
<dbReference type="FunFam" id="3.30.40.10:FF:000504">
    <property type="entry name" value="E3 ubiquitin-protein ligase arkadia"/>
    <property type="match status" value="1"/>
</dbReference>
<dbReference type="PROSITE" id="PS50089">
    <property type="entry name" value="ZF_RING_2"/>
    <property type="match status" value="1"/>
</dbReference>
<dbReference type="InterPro" id="IPR001841">
    <property type="entry name" value="Znf_RING"/>
</dbReference>
<keyword evidence="5 8" id="KW-0863">Zinc-finger</keyword>
<dbReference type="PANTHER" id="PTHR22937:SF195">
    <property type="entry name" value="RING-TYPE E3 UBIQUITIN TRANSFERASE"/>
    <property type="match status" value="1"/>
</dbReference>
<reference evidence="11" key="1">
    <citation type="submission" date="2019-07" db="EMBL/GenBank/DDBJ databases">
        <authorList>
            <person name="Dittberner H."/>
        </authorList>
    </citation>
    <scope>NUCLEOTIDE SEQUENCE [LARGE SCALE GENOMIC DNA]</scope>
</reference>
<evidence type="ECO:0000256" key="1">
    <source>
        <dbReference type="ARBA" id="ARBA00000900"/>
    </source>
</evidence>
<gene>
    <name evidence="11" type="ORF">ANE_LOCUS24416</name>
</gene>
<feature type="domain" description="RING-type" evidence="10">
    <location>
        <begin position="478"/>
        <end position="519"/>
    </location>
</feature>
<dbReference type="SUPFAM" id="SSF57850">
    <property type="entry name" value="RING/U-box"/>
    <property type="match status" value="1"/>
</dbReference>
<evidence type="ECO:0000256" key="4">
    <source>
        <dbReference type="ARBA" id="ARBA00022723"/>
    </source>
</evidence>
<feature type="compositionally biased region" description="Polar residues" evidence="9">
    <location>
        <begin position="307"/>
        <end position="322"/>
    </location>
</feature>
<evidence type="ECO:0000256" key="3">
    <source>
        <dbReference type="ARBA" id="ARBA00022679"/>
    </source>
</evidence>
<feature type="compositionally biased region" description="Low complexity" evidence="9">
    <location>
        <begin position="323"/>
        <end position="341"/>
    </location>
</feature>
<organism evidence="11 12">
    <name type="scientific">Arabis nemorensis</name>
    <dbReference type="NCBI Taxonomy" id="586526"/>
    <lineage>
        <taxon>Eukaryota</taxon>
        <taxon>Viridiplantae</taxon>
        <taxon>Streptophyta</taxon>
        <taxon>Embryophyta</taxon>
        <taxon>Tracheophyta</taxon>
        <taxon>Spermatophyta</taxon>
        <taxon>Magnoliopsida</taxon>
        <taxon>eudicotyledons</taxon>
        <taxon>Gunneridae</taxon>
        <taxon>Pentapetalae</taxon>
        <taxon>rosids</taxon>
        <taxon>malvids</taxon>
        <taxon>Brassicales</taxon>
        <taxon>Brassicaceae</taxon>
        <taxon>Arabideae</taxon>
        <taxon>Arabis</taxon>
    </lineage>
</organism>
<dbReference type="Pfam" id="PF13639">
    <property type="entry name" value="zf-RING_2"/>
    <property type="match status" value="1"/>
</dbReference>
<feature type="compositionally biased region" description="Low complexity" evidence="9">
    <location>
        <begin position="158"/>
        <end position="167"/>
    </location>
</feature>
<keyword evidence="4" id="KW-0479">Metal-binding</keyword>
<feature type="compositionally biased region" description="Polar residues" evidence="9">
    <location>
        <begin position="208"/>
        <end position="227"/>
    </location>
</feature>
<dbReference type="AlphaFoldDB" id="A0A565CK64"/>
<keyword evidence="6" id="KW-0833">Ubl conjugation pathway</keyword>
<dbReference type="GO" id="GO:0008270">
    <property type="term" value="F:zinc ion binding"/>
    <property type="evidence" value="ECO:0007669"/>
    <property type="project" value="UniProtKB-KW"/>
</dbReference>
<evidence type="ECO:0000313" key="12">
    <source>
        <dbReference type="Proteomes" id="UP000489600"/>
    </source>
</evidence>
<feature type="compositionally biased region" description="Low complexity" evidence="9">
    <location>
        <begin position="239"/>
        <end position="251"/>
    </location>
</feature>
<dbReference type="InterPro" id="IPR013083">
    <property type="entry name" value="Znf_RING/FYVE/PHD"/>
</dbReference>
<keyword evidence="3" id="KW-0808">Transferase</keyword>
<dbReference type="EC" id="2.3.2.27" evidence="2"/>
<name>A0A565CK64_9BRAS</name>
<evidence type="ECO:0000256" key="7">
    <source>
        <dbReference type="ARBA" id="ARBA00022833"/>
    </source>
</evidence>
<protein>
    <recommendedName>
        <fullName evidence="2">RING-type E3 ubiquitin transferase</fullName>
        <ecNumber evidence="2">2.3.2.27</ecNumber>
    </recommendedName>
</protein>
<dbReference type="OrthoDB" id="8062037at2759"/>
<feature type="region of interest" description="Disordered" evidence="9">
    <location>
        <begin position="78"/>
        <end position="361"/>
    </location>
</feature>
<evidence type="ECO:0000256" key="2">
    <source>
        <dbReference type="ARBA" id="ARBA00012483"/>
    </source>
</evidence>
<feature type="compositionally biased region" description="Low complexity" evidence="9">
    <location>
        <begin position="284"/>
        <end position="299"/>
    </location>
</feature>
<comment type="caution">
    <text evidence="11">The sequence shown here is derived from an EMBL/GenBank/DDBJ whole genome shotgun (WGS) entry which is preliminary data.</text>
</comment>
<comment type="catalytic activity">
    <reaction evidence="1">
        <text>S-ubiquitinyl-[E2 ubiquitin-conjugating enzyme]-L-cysteine + [acceptor protein]-L-lysine = [E2 ubiquitin-conjugating enzyme]-L-cysteine + N(6)-ubiquitinyl-[acceptor protein]-L-lysine.</text>
        <dbReference type="EC" id="2.3.2.27"/>
    </reaction>
</comment>
<dbReference type="SMART" id="SM00184">
    <property type="entry name" value="RING"/>
    <property type="match status" value="1"/>
</dbReference>
<keyword evidence="12" id="KW-1185">Reference proteome</keyword>
<proteinExistence type="predicted"/>
<evidence type="ECO:0000256" key="5">
    <source>
        <dbReference type="ARBA" id="ARBA00022771"/>
    </source>
</evidence>
<dbReference type="PANTHER" id="PTHR22937">
    <property type="entry name" value="E3 UBIQUITIN-PROTEIN LIGASE RNF165"/>
    <property type="match status" value="1"/>
</dbReference>
<feature type="compositionally biased region" description="Low complexity" evidence="9">
    <location>
        <begin position="105"/>
        <end position="121"/>
    </location>
</feature>
<evidence type="ECO:0000256" key="8">
    <source>
        <dbReference type="PROSITE-ProRule" id="PRU00175"/>
    </source>
</evidence>
<dbReference type="InterPro" id="IPR045191">
    <property type="entry name" value="MBR1/2-like"/>
</dbReference>
<feature type="compositionally biased region" description="Polar residues" evidence="9">
    <location>
        <begin position="256"/>
        <end position="269"/>
    </location>
</feature>
<evidence type="ECO:0000313" key="11">
    <source>
        <dbReference type="EMBL" id="VVB13972.1"/>
    </source>
</evidence>